<evidence type="ECO:0000256" key="1">
    <source>
        <dbReference type="ARBA" id="ARBA00022723"/>
    </source>
</evidence>
<keyword evidence="5" id="KW-1185">Reference proteome</keyword>
<protein>
    <submittedName>
        <fullName evidence="4">Formylmethanofuran dehydrogenase subunit E</fullName>
    </submittedName>
</protein>
<proteinExistence type="predicted"/>
<evidence type="ECO:0000256" key="2">
    <source>
        <dbReference type="ARBA" id="ARBA00022833"/>
    </source>
</evidence>
<evidence type="ECO:0000313" key="5">
    <source>
        <dbReference type="Proteomes" id="UP001223886"/>
    </source>
</evidence>
<dbReference type="EMBL" id="JAURUP010000006">
    <property type="protein sequence ID" value="MDP9750403.1"/>
    <property type="molecule type" value="Genomic_DNA"/>
</dbReference>
<dbReference type="PROSITE" id="PS50023">
    <property type="entry name" value="LIM_DOMAIN_2"/>
    <property type="match status" value="1"/>
</dbReference>
<reference evidence="4 5" key="1">
    <citation type="submission" date="2023-07" db="EMBL/GenBank/DDBJ databases">
        <title>Genomic Encyclopedia of Type Strains, Phase IV (KMG-IV): sequencing the most valuable type-strain genomes for metagenomic binning, comparative biology and taxonomic classification.</title>
        <authorList>
            <person name="Goeker M."/>
        </authorList>
    </citation>
    <scope>NUCLEOTIDE SEQUENCE [LARGE SCALE GENOMIC DNA]</scope>
    <source>
        <strain evidence="4 5">DSM 25963</strain>
    </source>
</reference>
<dbReference type="Proteomes" id="UP001223886">
    <property type="component" value="Unassembled WGS sequence"/>
</dbReference>
<keyword evidence="2" id="KW-0862">Zinc</keyword>
<keyword evidence="1" id="KW-0479">Metal-binding</keyword>
<gene>
    <name evidence="4" type="ORF">J2S24_000871</name>
</gene>
<dbReference type="RefSeq" id="WP_307680994.1">
    <property type="nucleotide sequence ID" value="NZ_JAURUP010000006.1"/>
</dbReference>
<dbReference type="Gene3D" id="2.10.110.10">
    <property type="entry name" value="Cysteine Rich Protein"/>
    <property type="match status" value="1"/>
</dbReference>
<dbReference type="CDD" id="cd08368">
    <property type="entry name" value="LIM"/>
    <property type="match status" value="1"/>
</dbReference>
<evidence type="ECO:0000259" key="3">
    <source>
        <dbReference type="PROSITE" id="PS50023"/>
    </source>
</evidence>
<sequence length="525" mass="60832">MSQKFNWDDFWYVYEIVTGMEPKYRKDFEEEVEKEKRELVKLFGDTKVEVAAHIGLTVDEKREIITRYIEGIEKRAQKRGIPKEVIAKMQKEMLYFLQMYINEKDLITGYVTKDSAVTVLRKKGIVPGMKISKTLRLYLKENSLEEYADFLIQDLSILQGQLKMLDTSAKVVISLEPLDFLLASDVTTGWKTCHSIDGAHPAGNISYMFDSHTVIAYAYRTTKEMWGLELPQKIWRQWIYVDIDSALALFQRQYPVTAISFEKAVRSIVGNALKKYYNTEKNWTKKDWDPEKEECYFFNEAELAYTDNTETYIYFRGISPSDRDDWYMTVGEIPLCPVCGGELDMSNKLVCSKCLGYVQCSNCGKWVSEDDIHYGADHYPYCEECYDALFINCAYCGETVYKEDAKYTPDGEYICESCFNEHFVTCTECGITLYKDEAEYVNNEPYCNECYLRNFTVCSSCGSIIHKAEARKDVNGKSVCEYCAESSYVTCEKCGKLVSEEEAYYIDDNYFLCAHCYKKHKKAAV</sequence>
<feature type="domain" description="LIM zinc-binding" evidence="3">
    <location>
        <begin position="391"/>
        <end position="457"/>
    </location>
</feature>
<name>A0ABT9M2P3_9THEO</name>
<evidence type="ECO:0000313" key="4">
    <source>
        <dbReference type="EMBL" id="MDP9750403.1"/>
    </source>
</evidence>
<dbReference type="InterPro" id="IPR001781">
    <property type="entry name" value="Znf_LIM"/>
</dbReference>
<organism evidence="4 5">
    <name type="scientific">Thermoanaerobacter pentosaceus</name>
    <dbReference type="NCBI Taxonomy" id="694059"/>
    <lineage>
        <taxon>Bacteria</taxon>
        <taxon>Bacillati</taxon>
        <taxon>Bacillota</taxon>
        <taxon>Clostridia</taxon>
        <taxon>Thermoanaerobacterales</taxon>
        <taxon>Thermoanaerobacteraceae</taxon>
        <taxon>Thermoanaerobacter</taxon>
    </lineage>
</organism>
<comment type="caution">
    <text evidence="4">The sequence shown here is derived from an EMBL/GenBank/DDBJ whole genome shotgun (WGS) entry which is preliminary data.</text>
</comment>
<accession>A0ABT9M2P3</accession>